<gene>
    <name evidence="2" type="ORF">PAT3040_05478</name>
</gene>
<dbReference type="RefSeq" id="WP_108995159.1">
    <property type="nucleotide sequence ID" value="NZ_BDQX01000339.1"/>
</dbReference>
<accession>A0A2R5EX63</accession>
<name>A0A2R5EX63_9BACL</name>
<proteinExistence type="predicted"/>
<organism evidence="2 3">
    <name type="scientific">Paenibacillus agaridevorans</name>
    <dbReference type="NCBI Taxonomy" id="171404"/>
    <lineage>
        <taxon>Bacteria</taxon>
        <taxon>Bacillati</taxon>
        <taxon>Bacillota</taxon>
        <taxon>Bacilli</taxon>
        <taxon>Bacillales</taxon>
        <taxon>Paenibacillaceae</taxon>
        <taxon>Paenibacillus</taxon>
    </lineage>
</organism>
<dbReference type="AlphaFoldDB" id="A0A2R5EX63"/>
<keyword evidence="1" id="KW-0812">Transmembrane</keyword>
<reference evidence="2 3" key="1">
    <citation type="submission" date="2017-08" db="EMBL/GenBank/DDBJ databases">
        <title>Substantial Increase in Enzyme Production by Combined Drug-Resistance Mutations in Paenibacillus agaridevorans.</title>
        <authorList>
            <person name="Tanaka Y."/>
            <person name="Funane K."/>
            <person name="Hosaka T."/>
            <person name="Shiwa Y."/>
            <person name="Fujita N."/>
            <person name="Miyazaki T."/>
            <person name="Yoshikawa H."/>
            <person name="Murakami K."/>
            <person name="Kasahara K."/>
            <person name="Inaoka T."/>
            <person name="Hiraga Y."/>
            <person name="Ochi K."/>
        </authorList>
    </citation>
    <scope>NUCLEOTIDE SEQUENCE [LARGE SCALE GENOMIC DNA]</scope>
    <source>
        <strain evidence="2 3">T-3040</strain>
    </source>
</reference>
<evidence type="ECO:0000256" key="1">
    <source>
        <dbReference type="SAM" id="Phobius"/>
    </source>
</evidence>
<keyword evidence="1" id="KW-0472">Membrane</keyword>
<feature type="transmembrane region" description="Helical" evidence="1">
    <location>
        <begin position="96"/>
        <end position="116"/>
    </location>
</feature>
<sequence>MSFQEKKTLFYLLSTFLIFGSYCLYVFQNAPFGILDQEDPFRFWGLFVIVLIPVTIVAKIILHIIFSIINRMVTNEDEPSFADELDKLIDLKATRVTHYTFSMGTVLAMGTLALGMTPNTMFVTFVGFAFLSEVAGYIAQLYYYRRGV</sequence>
<evidence type="ECO:0000313" key="2">
    <source>
        <dbReference type="EMBL" id="GBG10725.1"/>
    </source>
</evidence>
<comment type="caution">
    <text evidence="2">The sequence shown here is derived from an EMBL/GenBank/DDBJ whole genome shotgun (WGS) entry which is preliminary data.</text>
</comment>
<dbReference type="Proteomes" id="UP000245202">
    <property type="component" value="Unassembled WGS sequence"/>
</dbReference>
<evidence type="ECO:0008006" key="4">
    <source>
        <dbReference type="Google" id="ProtNLM"/>
    </source>
</evidence>
<feature type="transmembrane region" description="Helical" evidence="1">
    <location>
        <begin position="43"/>
        <end position="62"/>
    </location>
</feature>
<feature type="transmembrane region" description="Helical" evidence="1">
    <location>
        <begin position="122"/>
        <end position="144"/>
    </location>
</feature>
<dbReference type="EMBL" id="BDQX01000339">
    <property type="protein sequence ID" value="GBG10725.1"/>
    <property type="molecule type" value="Genomic_DNA"/>
</dbReference>
<protein>
    <recommendedName>
        <fullName evidence="4">DUF2178 domain-containing protein</fullName>
    </recommendedName>
</protein>
<keyword evidence="3" id="KW-1185">Reference proteome</keyword>
<evidence type="ECO:0000313" key="3">
    <source>
        <dbReference type="Proteomes" id="UP000245202"/>
    </source>
</evidence>
<feature type="transmembrane region" description="Helical" evidence="1">
    <location>
        <begin position="9"/>
        <end position="28"/>
    </location>
</feature>
<keyword evidence="1" id="KW-1133">Transmembrane helix</keyword>